<proteinExistence type="predicted"/>
<dbReference type="PROSITE" id="PS51996">
    <property type="entry name" value="TR_MART"/>
    <property type="match status" value="1"/>
</dbReference>
<evidence type="ECO:0000313" key="2">
    <source>
        <dbReference type="Proteomes" id="UP000663828"/>
    </source>
</evidence>
<reference evidence="1" key="1">
    <citation type="submission" date="2021-02" db="EMBL/GenBank/DDBJ databases">
        <authorList>
            <person name="Nowell W R."/>
        </authorList>
    </citation>
    <scope>NUCLEOTIDE SEQUENCE</scope>
</reference>
<organism evidence="1 2">
    <name type="scientific">Adineta ricciae</name>
    <name type="common">Rotifer</name>
    <dbReference type="NCBI Taxonomy" id="249248"/>
    <lineage>
        <taxon>Eukaryota</taxon>
        <taxon>Metazoa</taxon>
        <taxon>Spiralia</taxon>
        <taxon>Gnathifera</taxon>
        <taxon>Rotifera</taxon>
        <taxon>Eurotatoria</taxon>
        <taxon>Bdelloidea</taxon>
        <taxon>Adinetida</taxon>
        <taxon>Adinetidae</taxon>
        <taxon>Adineta</taxon>
    </lineage>
</organism>
<dbReference type="Gene3D" id="3.90.176.10">
    <property type="entry name" value="Toxin ADP-ribosyltransferase, Chain A, domain 1"/>
    <property type="match status" value="1"/>
</dbReference>
<accession>A0A816HSX5</accession>
<evidence type="ECO:0000313" key="1">
    <source>
        <dbReference type="EMBL" id="CAF1689823.1"/>
    </source>
</evidence>
<dbReference type="EMBL" id="CAJNOR010019671">
    <property type="protein sequence ID" value="CAF1689823.1"/>
    <property type="molecule type" value="Genomic_DNA"/>
</dbReference>
<protein>
    <recommendedName>
        <fullName evidence="3">NAD(P)(+)--arginine ADP-ribosyltransferase</fullName>
    </recommendedName>
</protein>
<keyword evidence="2" id="KW-1185">Reference proteome</keyword>
<sequence>MLVWQNKKCRRPANNLTQDESASIMLYTMEWNPPNECLYVVLNQILRSPNREQRLRPWYLYLKLFLNALFRLPALNTIVFRGVKLHMNENYIRGEIVHWWGFSSCTISLDVLNSDQFLGRTGDRTSV</sequence>
<evidence type="ECO:0008006" key="3">
    <source>
        <dbReference type="Google" id="ProtNLM"/>
    </source>
</evidence>
<gene>
    <name evidence="1" type="ORF">XAT740_LOCUS63468</name>
</gene>
<name>A0A816HSX5_ADIRI</name>
<dbReference type="Proteomes" id="UP000663828">
    <property type="component" value="Unassembled WGS sequence"/>
</dbReference>
<dbReference type="AlphaFoldDB" id="A0A816HSX5"/>
<comment type="caution">
    <text evidence="1">The sequence shown here is derived from an EMBL/GenBank/DDBJ whole genome shotgun (WGS) entry which is preliminary data.</text>
</comment>
<dbReference type="SUPFAM" id="SSF56399">
    <property type="entry name" value="ADP-ribosylation"/>
    <property type="match status" value="1"/>
</dbReference>